<dbReference type="CDD" id="cd18011">
    <property type="entry name" value="DEXDc_RapA"/>
    <property type="match status" value="1"/>
</dbReference>
<sequence>MGMFEVGQRWISDTESDLGLGMVQEVDFRQVAILYPAADEVRRYAKDQAPLTRIKFNVEDTVTLEDGSKFTITEIQEMNGILFYGDADRIIPETQLSGHIQLSQASERLLAGQVDNSKAYELRLRALQMKSKLEARKHYGLVGSRTTLLPHQLFIANEVSSREAPRVLLADEVGLGKTIEAGMIMHRLLLNERIERVLVLLPEALTHQWLVEMVRRFNLRFSVLDEGRCLALEDQEDGGNPYLQQQLVLAPLSAIANDPKRREQVLSAGWDMVVVDEAHHLEWSPSSHDEGYGLVESLAHQCPGLLLLTATPEQLGMEGHFARLRLLDPERFHNLEEFIQEQSQFQPVASAAQSLLSGSELDQAQRDALQDLLGQDIPAQPEAVQSQAWIKQLIDQHGTGRVMFRNTRNAMEGFPNREVIAQPFLLPEAYQELSGIGGLYPEREVADWEKVDPRIDWINELIKANKGEKFLLITHQQKTVLQIERALWEKYGTQCAVFHEDMDMIERDRAAAYFAEQEGGAQILLCSEIGSEGRNFQFARHLVLFDLPENCDLIEQRIGRLDRIGQKHDIQLHIPYFEEHCSERLFELLNVGVDVFSHPNPLAQSLLNHHHTEMTAALESTDMSYLHQLVDALIPEREVQQQALEQGRDRLLELQSCDPEKSKALMSEILADDMLDQAVLPSFLEQVCDVYGIIQQDHSHHCFILRPGDHMLTSYFPHLPEDGLTYTCRRDIAVARDDVQFFTWEHPLVVGALDLILSEDHGNSNVAYVENHNFETGDFYFQAQYTLDCQAPKALQIQRYLPAEGLHIAVDPEGKVDFFEPDYLDFPEDLKRSTATGLVKRVEAGIKKSLKIAKEAAEAQLPKQLAIGATNMANELDSE</sequence>
<comment type="caution">
    <text evidence="11">The sequence shown here is derived from an EMBL/GenBank/DDBJ whole genome shotgun (WGS) entry which is preliminary data.</text>
</comment>
<evidence type="ECO:0000256" key="4">
    <source>
        <dbReference type="ARBA" id="ARBA00022840"/>
    </source>
</evidence>
<evidence type="ECO:0000256" key="6">
    <source>
        <dbReference type="ARBA" id="ARBA00023125"/>
    </source>
</evidence>
<dbReference type="GO" id="GO:0003677">
    <property type="term" value="F:DNA binding"/>
    <property type="evidence" value="ECO:0007669"/>
    <property type="project" value="UniProtKB-KW"/>
</dbReference>
<dbReference type="PROSITE" id="PS51192">
    <property type="entry name" value="HELICASE_ATP_BIND_1"/>
    <property type="match status" value="1"/>
</dbReference>
<feature type="domain" description="Helicase ATP-binding" evidence="9">
    <location>
        <begin position="158"/>
        <end position="330"/>
    </location>
</feature>
<dbReference type="InterPro" id="IPR038718">
    <property type="entry name" value="SNF2-like_sf"/>
</dbReference>
<dbReference type="GO" id="GO:0006355">
    <property type="term" value="P:regulation of DNA-templated transcription"/>
    <property type="evidence" value="ECO:0007669"/>
    <property type="project" value="InterPro"/>
</dbReference>
<evidence type="ECO:0000256" key="5">
    <source>
        <dbReference type="ARBA" id="ARBA00023015"/>
    </source>
</evidence>
<evidence type="ECO:0000313" key="12">
    <source>
        <dbReference type="Proteomes" id="UP000227088"/>
    </source>
</evidence>
<keyword evidence="7" id="KW-0010">Activator</keyword>
<keyword evidence="4" id="KW-0067">ATP-binding</keyword>
<dbReference type="NCBIfam" id="NF003426">
    <property type="entry name" value="PRK04914.1"/>
    <property type="match status" value="1"/>
</dbReference>
<dbReference type="Pfam" id="PF00176">
    <property type="entry name" value="SNF2-rel_dom"/>
    <property type="match status" value="1"/>
</dbReference>
<dbReference type="Gene3D" id="3.40.50.10810">
    <property type="entry name" value="Tandem AAA-ATPase domain"/>
    <property type="match status" value="1"/>
</dbReference>
<dbReference type="InterPro" id="IPR014001">
    <property type="entry name" value="Helicase_ATP-bd"/>
</dbReference>
<dbReference type="CDD" id="cd18793">
    <property type="entry name" value="SF2_C_SNF"/>
    <property type="match status" value="1"/>
</dbReference>
<dbReference type="InterPro" id="IPR040766">
    <property type="entry name" value="Tudor_2_RapA"/>
</dbReference>
<feature type="domain" description="Helicase C-terminal" evidence="10">
    <location>
        <begin position="450"/>
        <end position="615"/>
    </location>
</feature>
<dbReference type="Gene3D" id="3.30.360.80">
    <property type="match status" value="1"/>
</dbReference>
<keyword evidence="6" id="KW-0238">DNA-binding</keyword>
<evidence type="ECO:0000256" key="7">
    <source>
        <dbReference type="ARBA" id="ARBA00023159"/>
    </source>
</evidence>
<proteinExistence type="inferred from homology"/>
<evidence type="ECO:0000259" key="10">
    <source>
        <dbReference type="PROSITE" id="PS51194"/>
    </source>
</evidence>
<dbReference type="EMBL" id="MABE01000512">
    <property type="protein sequence ID" value="OUS39866.1"/>
    <property type="molecule type" value="Genomic_DNA"/>
</dbReference>
<evidence type="ECO:0000259" key="9">
    <source>
        <dbReference type="PROSITE" id="PS51192"/>
    </source>
</evidence>
<dbReference type="Gene3D" id="3.40.50.300">
    <property type="entry name" value="P-loop containing nucleotide triphosphate hydrolases"/>
    <property type="match status" value="1"/>
</dbReference>
<dbReference type="SUPFAM" id="SSF52540">
    <property type="entry name" value="P-loop containing nucleoside triphosphate hydrolases"/>
    <property type="match status" value="2"/>
</dbReference>
<dbReference type="InterPro" id="IPR027417">
    <property type="entry name" value="P-loop_NTPase"/>
</dbReference>
<evidence type="ECO:0000256" key="1">
    <source>
        <dbReference type="ARBA" id="ARBA00022741"/>
    </source>
</evidence>
<dbReference type="InterPro" id="IPR057342">
    <property type="entry name" value="DEXDc_RapA"/>
</dbReference>
<evidence type="ECO:0000256" key="2">
    <source>
        <dbReference type="ARBA" id="ARBA00022801"/>
    </source>
</evidence>
<dbReference type="SMART" id="SM00487">
    <property type="entry name" value="DEXDc"/>
    <property type="match status" value="1"/>
</dbReference>
<keyword evidence="1" id="KW-0547">Nucleotide-binding</keyword>
<dbReference type="SMART" id="SM00490">
    <property type="entry name" value="HELICc"/>
    <property type="match status" value="1"/>
</dbReference>
<keyword evidence="3" id="KW-0347">Helicase</keyword>
<dbReference type="GO" id="GO:0005524">
    <property type="term" value="F:ATP binding"/>
    <property type="evidence" value="ECO:0007669"/>
    <property type="project" value="UniProtKB-KW"/>
</dbReference>
<dbReference type="InterPro" id="IPR022737">
    <property type="entry name" value="RapA_C"/>
</dbReference>
<name>A0A1Y5HRB7_OLEAN</name>
<feature type="non-terminal residue" evidence="11">
    <location>
        <position position="879"/>
    </location>
</feature>
<accession>A0A1Y5HRB7</accession>
<dbReference type="InterPro" id="IPR023949">
    <property type="entry name" value="Helicase_RapA"/>
</dbReference>
<protein>
    <submittedName>
        <fullName evidence="11">RNA polymerase-binding ATPase</fullName>
    </submittedName>
</protein>
<dbReference type="InterPro" id="IPR049730">
    <property type="entry name" value="SNF2/RAD54-like_C"/>
</dbReference>
<dbReference type="Gene3D" id="2.30.30.930">
    <property type="match status" value="1"/>
</dbReference>
<organism evidence="11 12">
    <name type="scientific">Oleispira antarctica</name>
    <dbReference type="NCBI Taxonomy" id="188908"/>
    <lineage>
        <taxon>Bacteria</taxon>
        <taxon>Pseudomonadati</taxon>
        <taxon>Pseudomonadota</taxon>
        <taxon>Gammaproteobacteria</taxon>
        <taxon>Oceanospirillales</taxon>
        <taxon>Oceanospirillaceae</taxon>
        <taxon>Oleispira</taxon>
    </lineage>
</organism>
<keyword evidence="8" id="KW-0804">Transcription</keyword>
<dbReference type="AlphaFoldDB" id="A0A1Y5HRB7"/>
<dbReference type="InterPro" id="IPR001650">
    <property type="entry name" value="Helicase_C-like"/>
</dbReference>
<reference evidence="12" key="1">
    <citation type="journal article" date="2017" name="Proc. Natl. Acad. Sci. U.S.A.">
        <title>Simulation of Deepwater Horizon oil plume reveals substrate specialization within a complex community of hydrocarbon degraders.</title>
        <authorList>
            <person name="Hu P."/>
            <person name="Dubinsky E.A."/>
            <person name="Probst A.J."/>
            <person name="Wang J."/>
            <person name="Sieber C.M.K."/>
            <person name="Tom L.M."/>
            <person name="Gardinali P."/>
            <person name="Banfield J.F."/>
            <person name="Atlas R.M."/>
            <person name="Andersen G.L."/>
        </authorList>
    </citation>
    <scope>NUCLEOTIDE SEQUENCE [LARGE SCALE GENOMIC DNA]</scope>
</reference>
<dbReference type="Pfam" id="PF12137">
    <property type="entry name" value="RapA_C"/>
    <property type="match status" value="1"/>
</dbReference>
<dbReference type="PROSITE" id="PS51194">
    <property type="entry name" value="HELICASE_CTER"/>
    <property type="match status" value="1"/>
</dbReference>
<dbReference type="Pfam" id="PF18337">
    <property type="entry name" value="Tudor_RapA"/>
    <property type="match status" value="1"/>
</dbReference>
<evidence type="ECO:0000313" key="11">
    <source>
        <dbReference type="EMBL" id="OUS39866.1"/>
    </source>
</evidence>
<dbReference type="PANTHER" id="PTHR45766">
    <property type="entry name" value="DNA ANNEALING HELICASE AND ENDONUCLEASE ZRANB3 FAMILY MEMBER"/>
    <property type="match status" value="1"/>
</dbReference>
<dbReference type="PANTHER" id="PTHR45766:SF6">
    <property type="entry name" value="SWI_SNF-RELATED MATRIX-ASSOCIATED ACTIN-DEPENDENT REGULATOR OF CHROMATIN SUBFAMILY A-LIKE PROTEIN 1"/>
    <property type="match status" value="1"/>
</dbReference>
<dbReference type="GO" id="GO:0004386">
    <property type="term" value="F:helicase activity"/>
    <property type="evidence" value="ECO:0007669"/>
    <property type="project" value="UniProtKB-KW"/>
</dbReference>
<evidence type="ECO:0000256" key="3">
    <source>
        <dbReference type="ARBA" id="ARBA00022806"/>
    </source>
</evidence>
<dbReference type="Pfam" id="PF18339">
    <property type="entry name" value="Tudor_1_RapA"/>
    <property type="match status" value="1"/>
</dbReference>
<keyword evidence="5" id="KW-0805">Transcription regulation</keyword>
<dbReference type="GO" id="GO:0016817">
    <property type="term" value="F:hydrolase activity, acting on acid anhydrides"/>
    <property type="evidence" value="ECO:0007669"/>
    <property type="project" value="InterPro"/>
</dbReference>
<keyword evidence="2" id="KW-0378">Hydrolase</keyword>
<dbReference type="Proteomes" id="UP000227088">
    <property type="component" value="Unassembled WGS sequence"/>
</dbReference>
<evidence type="ECO:0000256" key="8">
    <source>
        <dbReference type="ARBA" id="ARBA00023163"/>
    </source>
</evidence>
<dbReference type="InterPro" id="IPR000330">
    <property type="entry name" value="SNF2_N"/>
</dbReference>
<dbReference type="Gene3D" id="2.30.30.140">
    <property type="match status" value="1"/>
</dbReference>
<dbReference type="InterPro" id="IPR040765">
    <property type="entry name" value="Tudor_1_RapA"/>
</dbReference>
<gene>
    <name evidence="11" type="ORF">A9R00_08955</name>
</gene>
<dbReference type="Pfam" id="PF00271">
    <property type="entry name" value="Helicase_C"/>
    <property type="match status" value="1"/>
</dbReference>
<dbReference type="HAMAP" id="MF_01821">
    <property type="entry name" value="Helicase_RapA"/>
    <property type="match status" value="1"/>
</dbReference>